<dbReference type="GO" id="GO:0006429">
    <property type="term" value="P:leucyl-tRNA aminoacylation"/>
    <property type="evidence" value="ECO:0007669"/>
    <property type="project" value="UniProtKB-UniRule"/>
</dbReference>
<evidence type="ECO:0000256" key="3">
    <source>
        <dbReference type="ARBA" id="ARBA00022598"/>
    </source>
</evidence>
<evidence type="ECO:0000313" key="16">
    <source>
        <dbReference type="Proteomes" id="UP000182062"/>
    </source>
</evidence>
<keyword evidence="5 9" id="KW-0067">ATP-binding</keyword>
<dbReference type="InterPro" id="IPR009080">
    <property type="entry name" value="tRNAsynth_Ia_anticodon-bd"/>
</dbReference>
<dbReference type="Gene3D" id="1.10.730.10">
    <property type="entry name" value="Isoleucyl-tRNA Synthetase, Domain 1"/>
    <property type="match status" value="1"/>
</dbReference>
<dbReference type="Pfam" id="PF09334">
    <property type="entry name" value="tRNA-synt_1g"/>
    <property type="match status" value="1"/>
</dbReference>
<comment type="caution">
    <text evidence="9">Lacks conserved residue(s) required for the propagation of feature annotation.</text>
</comment>
<dbReference type="Gene3D" id="3.10.20.590">
    <property type="match status" value="1"/>
</dbReference>
<dbReference type="InterPro" id="IPR014729">
    <property type="entry name" value="Rossmann-like_a/b/a_fold"/>
</dbReference>
<keyword evidence="7 9" id="KW-0030">Aminoacyl-tRNA synthetase</keyword>
<evidence type="ECO:0000256" key="2">
    <source>
        <dbReference type="ARBA" id="ARBA00022490"/>
    </source>
</evidence>
<keyword evidence="3 9" id="KW-0436">Ligase</keyword>
<evidence type="ECO:0000256" key="9">
    <source>
        <dbReference type="HAMAP-Rule" id="MF_00049"/>
    </source>
</evidence>
<dbReference type="GO" id="GO:0002161">
    <property type="term" value="F:aminoacyl-tRNA deacylase activity"/>
    <property type="evidence" value="ECO:0007669"/>
    <property type="project" value="InterPro"/>
</dbReference>
<dbReference type="CDD" id="cd07958">
    <property type="entry name" value="Anticodon_Ia_Leu_BEm"/>
    <property type="match status" value="1"/>
</dbReference>
<dbReference type="EC" id="6.1.1.4" evidence="9"/>
<dbReference type="FunFam" id="3.40.50.620:FF:000077">
    <property type="entry name" value="Leucine--tRNA ligase"/>
    <property type="match status" value="1"/>
</dbReference>
<feature type="domain" description="Methionyl/Leucyl tRNA synthetase" evidence="13">
    <location>
        <begin position="39"/>
        <end position="170"/>
    </location>
</feature>
<dbReference type="HAMAP" id="MF_00049_B">
    <property type="entry name" value="Leu_tRNA_synth_B"/>
    <property type="match status" value="1"/>
</dbReference>
<evidence type="ECO:0000256" key="6">
    <source>
        <dbReference type="ARBA" id="ARBA00022917"/>
    </source>
</evidence>
<dbReference type="InterPro" id="IPR025709">
    <property type="entry name" value="Leu_tRNA-synth_edit"/>
</dbReference>
<organism evidence="15 16">
    <name type="scientific">Rossellomorea aquimaris</name>
    <dbReference type="NCBI Taxonomy" id="189382"/>
    <lineage>
        <taxon>Bacteria</taxon>
        <taxon>Bacillati</taxon>
        <taxon>Bacillota</taxon>
        <taxon>Bacilli</taxon>
        <taxon>Bacillales</taxon>
        <taxon>Bacillaceae</taxon>
        <taxon>Rossellomorea</taxon>
    </lineage>
</organism>
<dbReference type="InterPro" id="IPR001412">
    <property type="entry name" value="aa-tRNA-synth_I_CS"/>
</dbReference>
<gene>
    <name evidence="9" type="primary">leuS</name>
    <name evidence="15" type="ORF">BHE18_20640</name>
</gene>
<evidence type="ECO:0000256" key="1">
    <source>
        <dbReference type="ARBA" id="ARBA00005594"/>
    </source>
</evidence>
<dbReference type="InterPro" id="IPR009008">
    <property type="entry name" value="Val/Leu/Ile-tRNA-synth_edit"/>
</dbReference>
<dbReference type="FunFam" id="1.10.730.10:FF:000018">
    <property type="entry name" value="Leucine--tRNA ligase"/>
    <property type="match status" value="1"/>
</dbReference>
<protein>
    <recommendedName>
        <fullName evidence="9">Leucine--tRNA ligase</fullName>
        <ecNumber evidence="9">6.1.1.4</ecNumber>
    </recommendedName>
    <alternativeName>
        <fullName evidence="9">Leucyl-tRNA synthetase</fullName>
        <shortName evidence="9">LeuRS</shortName>
    </alternativeName>
</protein>
<evidence type="ECO:0000256" key="4">
    <source>
        <dbReference type="ARBA" id="ARBA00022741"/>
    </source>
</evidence>
<dbReference type="FunFam" id="3.10.20.590:FF:000001">
    <property type="entry name" value="Leucine--tRNA ligase"/>
    <property type="match status" value="1"/>
</dbReference>
<dbReference type="SUPFAM" id="SSF50677">
    <property type="entry name" value="ValRS/IleRS/LeuRS editing domain"/>
    <property type="match status" value="1"/>
</dbReference>
<dbReference type="OrthoDB" id="9810365at2"/>
<proteinExistence type="inferred from homology"/>
<feature type="domain" description="Aminoacyl-tRNA synthetase class Ia" evidence="11">
    <location>
        <begin position="409"/>
        <end position="604"/>
    </location>
</feature>
<keyword evidence="6 9" id="KW-0648">Protein biosynthesis</keyword>
<evidence type="ECO:0000256" key="10">
    <source>
        <dbReference type="RuleBase" id="RU363035"/>
    </source>
</evidence>
<dbReference type="Pfam" id="PF00133">
    <property type="entry name" value="tRNA-synt_1"/>
    <property type="match status" value="1"/>
</dbReference>
<dbReference type="InterPro" id="IPR015413">
    <property type="entry name" value="Methionyl/Leucyl_tRNA_Synth"/>
</dbReference>
<dbReference type="SUPFAM" id="SSF52374">
    <property type="entry name" value="Nucleotidylyl transferase"/>
    <property type="match status" value="1"/>
</dbReference>
<dbReference type="InterPro" id="IPR002300">
    <property type="entry name" value="aa-tRNA-synth_Ia"/>
</dbReference>
<evidence type="ECO:0000256" key="7">
    <source>
        <dbReference type="ARBA" id="ARBA00023146"/>
    </source>
</evidence>
<evidence type="ECO:0000313" key="15">
    <source>
        <dbReference type="EMBL" id="OIU70910.1"/>
    </source>
</evidence>
<dbReference type="Pfam" id="PF08264">
    <property type="entry name" value="Anticodon_1"/>
    <property type="match status" value="1"/>
</dbReference>
<dbReference type="Gene3D" id="3.90.740.10">
    <property type="entry name" value="Valyl/Leucyl/Isoleucyl-tRNA synthetase, editing domain"/>
    <property type="match status" value="1"/>
</dbReference>
<dbReference type="PROSITE" id="PS00178">
    <property type="entry name" value="AA_TRNA_LIGASE_I"/>
    <property type="match status" value="1"/>
</dbReference>
<dbReference type="InterPro" id="IPR002302">
    <property type="entry name" value="Leu-tRNA-ligase"/>
</dbReference>
<dbReference type="GO" id="GO:0005524">
    <property type="term" value="F:ATP binding"/>
    <property type="evidence" value="ECO:0007669"/>
    <property type="project" value="UniProtKB-UniRule"/>
</dbReference>
<dbReference type="EMBL" id="MINN01000096">
    <property type="protein sequence ID" value="OIU70910.1"/>
    <property type="molecule type" value="Genomic_DNA"/>
</dbReference>
<dbReference type="FunFam" id="3.40.50.620:FF:000056">
    <property type="entry name" value="Leucine--tRNA ligase"/>
    <property type="match status" value="1"/>
</dbReference>
<comment type="caution">
    <text evidence="15">The sequence shown here is derived from an EMBL/GenBank/DDBJ whole genome shotgun (WGS) entry which is preliminary data.</text>
</comment>
<dbReference type="GO" id="GO:0004823">
    <property type="term" value="F:leucine-tRNA ligase activity"/>
    <property type="evidence" value="ECO:0007669"/>
    <property type="project" value="UniProtKB-UniRule"/>
</dbReference>
<dbReference type="PANTHER" id="PTHR43740">
    <property type="entry name" value="LEUCYL-TRNA SYNTHETASE"/>
    <property type="match status" value="1"/>
</dbReference>
<keyword evidence="4 9" id="KW-0547">Nucleotide-binding</keyword>
<evidence type="ECO:0000259" key="12">
    <source>
        <dbReference type="Pfam" id="PF08264"/>
    </source>
</evidence>
<keyword evidence="16" id="KW-1185">Reference proteome</keyword>
<name>A0A1J6VYM0_9BACI</name>
<comment type="similarity">
    <text evidence="1 9 10">Belongs to the class-I aminoacyl-tRNA synthetase family.</text>
</comment>
<dbReference type="GO" id="GO:0005829">
    <property type="term" value="C:cytosol"/>
    <property type="evidence" value="ECO:0007669"/>
    <property type="project" value="TreeGrafter"/>
</dbReference>
<dbReference type="Proteomes" id="UP000182062">
    <property type="component" value="Unassembled WGS sequence"/>
</dbReference>
<dbReference type="CDD" id="cd00812">
    <property type="entry name" value="LeuRS_core"/>
    <property type="match status" value="1"/>
</dbReference>
<comment type="catalytic activity">
    <reaction evidence="8 9">
        <text>tRNA(Leu) + L-leucine + ATP = L-leucyl-tRNA(Leu) + AMP + diphosphate</text>
        <dbReference type="Rhea" id="RHEA:11688"/>
        <dbReference type="Rhea" id="RHEA-COMP:9613"/>
        <dbReference type="Rhea" id="RHEA-COMP:9622"/>
        <dbReference type="ChEBI" id="CHEBI:30616"/>
        <dbReference type="ChEBI" id="CHEBI:33019"/>
        <dbReference type="ChEBI" id="CHEBI:57427"/>
        <dbReference type="ChEBI" id="CHEBI:78442"/>
        <dbReference type="ChEBI" id="CHEBI:78494"/>
        <dbReference type="ChEBI" id="CHEBI:456215"/>
        <dbReference type="EC" id="6.1.1.4"/>
    </reaction>
</comment>
<reference evidence="15 16" key="1">
    <citation type="submission" date="2016-09" db="EMBL/GenBank/DDBJ databases">
        <title>Bacillus aquimaris SAMM genome sequence reveals colonization and biosurfactant production capacities.</title>
        <authorList>
            <person name="Waghmode S.R."/>
            <person name="Suryavanshi M.V."/>
        </authorList>
    </citation>
    <scope>NUCLEOTIDE SEQUENCE [LARGE SCALE GENOMIC DNA]</scope>
    <source>
        <strain evidence="15 16">SAMM</strain>
    </source>
</reference>
<feature type="binding site" evidence="9">
    <location>
        <position position="579"/>
    </location>
    <ligand>
        <name>ATP</name>
        <dbReference type="ChEBI" id="CHEBI:30616"/>
    </ligand>
</feature>
<dbReference type="PANTHER" id="PTHR43740:SF2">
    <property type="entry name" value="LEUCINE--TRNA LIGASE, MITOCHONDRIAL"/>
    <property type="match status" value="1"/>
</dbReference>
<evidence type="ECO:0000256" key="8">
    <source>
        <dbReference type="ARBA" id="ARBA00047469"/>
    </source>
</evidence>
<feature type="domain" description="Methionyl/Valyl/Leucyl/Isoleucyl-tRNA synthetase anticodon-binding" evidence="12">
    <location>
        <begin position="657"/>
        <end position="765"/>
    </location>
</feature>
<keyword evidence="2 9" id="KW-0963">Cytoplasm</keyword>
<evidence type="ECO:0000256" key="5">
    <source>
        <dbReference type="ARBA" id="ARBA00022840"/>
    </source>
</evidence>
<dbReference type="NCBIfam" id="TIGR00396">
    <property type="entry name" value="leuS_bact"/>
    <property type="match status" value="1"/>
</dbReference>
<dbReference type="AlphaFoldDB" id="A0A1J6VYM0"/>
<feature type="domain" description="Leucyl-tRNA synthetase editing" evidence="14">
    <location>
        <begin position="219"/>
        <end position="398"/>
    </location>
</feature>
<dbReference type="Gene3D" id="3.40.50.620">
    <property type="entry name" value="HUPs"/>
    <property type="match status" value="2"/>
</dbReference>
<feature type="short sequence motif" description="'KMSKS' region" evidence="9">
    <location>
        <begin position="576"/>
        <end position="580"/>
    </location>
</feature>
<dbReference type="InterPro" id="IPR013155">
    <property type="entry name" value="M/V/L/I-tRNA-synth_anticd-bd"/>
</dbReference>
<dbReference type="RefSeq" id="WP_083573804.1">
    <property type="nucleotide sequence ID" value="NZ_MINN01000096.1"/>
</dbReference>
<accession>A0A1J6VYM0</accession>
<evidence type="ECO:0000259" key="11">
    <source>
        <dbReference type="Pfam" id="PF00133"/>
    </source>
</evidence>
<comment type="subcellular location">
    <subcellularLocation>
        <location evidence="9">Cytoplasm</location>
    </subcellularLocation>
</comment>
<dbReference type="PRINTS" id="PR00985">
    <property type="entry name" value="TRNASYNTHLEU"/>
</dbReference>
<evidence type="ECO:0000259" key="13">
    <source>
        <dbReference type="Pfam" id="PF09334"/>
    </source>
</evidence>
<dbReference type="Pfam" id="PF13603">
    <property type="entry name" value="tRNA-synt_1_2"/>
    <property type="match status" value="1"/>
</dbReference>
<sequence>MNFDHKSIESKWQQYWEENKTFKTTEDESKKNFYALDMFPYPSGAGLHVGHPEGYTATDILSRMKRMQGYNVLHPMGWDAFGLPAEQYALDTGNDPAEFTKQNIDNFRRQIKALGFSYDWDREVNTTDPGYYKWTQWIFLKLYEKGLAYVDEVAVNWCPALGTVLANEEVIDGKSERGGHPVERRPMKQWILKITAYADRLLEDLEDVDWPESIKDMQRNWIGRSEGAEVVFNIDGHEASFEVFTTRPDTIFGATYAVLAPEHDLVGKITTAEQKEQVEAYLDKVKTKSDLERTDLAKEKTGVFTGAYAINPANGSKMPIWIADYVLVSYGSGAIMAVPAHDERDYEFAKQFDLPIVEVVSGGDVEKEAYTGDGEHVNSEFLNGLGKEEAITKAISWLEEKEIGTKKVTYRLRDWLFSRQRYWGEPIPVIHWEDGTTSGVPESELPLVLPKTTEIKPSGTGESPLANISDWVNVEDPETGKKGRRETNTMPQWAGSCWYYLRYIDPHNEEALADAKKMDDWLPVDMYIGGAEHAVLHLLYARFWHKFLYDIGVVPTKEPFQKLFNQGMILGENNEKMSKSKGNVVNPDEIVESHGADTLRLYEMFMGPLEASVAWSTNGLDGARRFLDRVWRLLVEEDGTLSGKVSDTANPALDKIYNQTVKKVTEDYEGLRFNTGISQLMVFINEAYKAETLPKAYVEGFVKLLAPIAPHMTEELWSKLGHEDSITYVEWPSFDESKLVDNEVEIVLQVNGKVKAKVMIPRGMNKDELEKTAMENEDIKNQIEGKTVRKVIAVPGKLVNIVAN</sequence>
<evidence type="ECO:0000259" key="14">
    <source>
        <dbReference type="Pfam" id="PF13603"/>
    </source>
</evidence>
<dbReference type="SUPFAM" id="SSF47323">
    <property type="entry name" value="Anticodon-binding domain of a subclass of class I aminoacyl-tRNA synthetases"/>
    <property type="match status" value="1"/>
</dbReference>